<dbReference type="GO" id="GO:0008270">
    <property type="term" value="F:zinc ion binding"/>
    <property type="evidence" value="ECO:0007669"/>
    <property type="project" value="InterPro"/>
</dbReference>
<comment type="subcellular location">
    <subcellularLocation>
        <location evidence="2">Secreted</location>
    </subcellularLocation>
</comment>
<evidence type="ECO:0000256" key="7">
    <source>
        <dbReference type="ARBA" id="ARBA00022801"/>
    </source>
</evidence>
<dbReference type="RefSeq" id="WP_207325090.1">
    <property type="nucleotide sequence ID" value="NZ_CP071504.1"/>
</dbReference>
<dbReference type="PRINTS" id="PR00931">
    <property type="entry name" value="MICOLLPTASE"/>
</dbReference>
<evidence type="ECO:0000256" key="5">
    <source>
        <dbReference type="ARBA" id="ARBA00022723"/>
    </source>
</evidence>
<organism evidence="11 12">
    <name type="scientific">Shewanella cyperi</name>
    <dbReference type="NCBI Taxonomy" id="2814292"/>
    <lineage>
        <taxon>Bacteria</taxon>
        <taxon>Pseudomonadati</taxon>
        <taxon>Pseudomonadota</taxon>
        <taxon>Gammaproteobacteria</taxon>
        <taxon>Alteromonadales</taxon>
        <taxon>Shewanellaceae</taxon>
        <taxon>Shewanella</taxon>
    </lineage>
</organism>
<evidence type="ECO:0000313" key="12">
    <source>
        <dbReference type="Proteomes" id="UP000663281"/>
    </source>
</evidence>
<feature type="active site" evidence="10">
    <location>
        <position position="411"/>
    </location>
</feature>
<dbReference type="InterPro" id="IPR002169">
    <property type="entry name" value="Peptidase_M9A/M9B"/>
</dbReference>
<keyword evidence="8" id="KW-0862">Zinc</keyword>
<dbReference type="Pfam" id="PF01752">
    <property type="entry name" value="Peptidase_M9"/>
    <property type="match status" value="1"/>
</dbReference>
<proteinExistence type="predicted"/>
<reference evidence="11 12" key="1">
    <citation type="submission" date="2021-03" db="EMBL/GenBank/DDBJ databases">
        <title>Novel species identification of genus Shewanella.</title>
        <authorList>
            <person name="Liu G."/>
            <person name="Zhang Q."/>
        </authorList>
    </citation>
    <scope>NUCLEOTIDE SEQUENCE [LARGE SCALE GENOMIC DNA]</scope>
    <source>
        <strain evidence="11 12">FJAT-53726</strain>
    </source>
</reference>
<evidence type="ECO:0000256" key="9">
    <source>
        <dbReference type="ARBA" id="ARBA00023049"/>
    </source>
</evidence>
<keyword evidence="5" id="KW-0479">Metal-binding</keyword>
<evidence type="ECO:0000256" key="8">
    <source>
        <dbReference type="ARBA" id="ARBA00022833"/>
    </source>
</evidence>
<keyword evidence="6" id="KW-0732">Signal</keyword>
<evidence type="ECO:0000256" key="10">
    <source>
        <dbReference type="PIRSR" id="PIRSR602169-1"/>
    </source>
</evidence>
<keyword evidence="4" id="KW-0645">Protease</keyword>
<protein>
    <submittedName>
        <fullName evidence="11">Collagenase</fullName>
    </submittedName>
</protein>
<dbReference type="PROSITE" id="PS51257">
    <property type="entry name" value="PROKAR_LIPOPROTEIN"/>
    <property type="match status" value="1"/>
</dbReference>
<dbReference type="AlphaFoldDB" id="A0A975ALD5"/>
<evidence type="ECO:0000256" key="6">
    <source>
        <dbReference type="ARBA" id="ARBA00022729"/>
    </source>
</evidence>
<evidence type="ECO:0000256" key="2">
    <source>
        <dbReference type="ARBA" id="ARBA00004613"/>
    </source>
</evidence>
<dbReference type="Gene3D" id="3.40.30.160">
    <property type="entry name" value="Collagenase ColT, N-terminal domain"/>
    <property type="match status" value="1"/>
</dbReference>
<dbReference type="PANTHER" id="PTHR13062:SF9">
    <property type="entry name" value="MICROBIAL COLLAGENASE"/>
    <property type="match status" value="1"/>
</dbReference>
<keyword evidence="9" id="KW-0482">Metalloprotease</keyword>
<evidence type="ECO:0000313" key="11">
    <source>
        <dbReference type="EMBL" id="QSX30138.1"/>
    </source>
</evidence>
<evidence type="ECO:0000256" key="4">
    <source>
        <dbReference type="ARBA" id="ARBA00022670"/>
    </source>
</evidence>
<keyword evidence="3" id="KW-0964">Secreted</keyword>
<dbReference type="Gene3D" id="1.10.390.20">
    <property type="match status" value="1"/>
</dbReference>
<keyword evidence="12" id="KW-1185">Reference proteome</keyword>
<dbReference type="GO" id="GO:0004222">
    <property type="term" value="F:metalloendopeptidase activity"/>
    <property type="evidence" value="ECO:0007669"/>
    <property type="project" value="InterPro"/>
</dbReference>
<dbReference type="KEGG" id="scyp:JYB88_00155"/>
<accession>A0A975ALD5</accession>
<evidence type="ECO:0000256" key="1">
    <source>
        <dbReference type="ARBA" id="ARBA00001947"/>
    </source>
</evidence>
<dbReference type="Proteomes" id="UP000663281">
    <property type="component" value="Chromosome"/>
</dbReference>
<dbReference type="EMBL" id="CP071504">
    <property type="protein sequence ID" value="QSX30138.1"/>
    <property type="molecule type" value="Genomic_DNA"/>
</dbReference>
<dbReference type="GO" id="GO:0006508">
    <property type="term" value="P:proteolysis"/>
    <property type="evidence" value="ECO:0007669"/>
    <property type="project" value="UniProtKB-KW"/>
</dbReference>
<comment type="cofactor">
    <cofactor evidence="1">
        <name>Zn(2+)</name>
        <dbReference type="ChEBI" id="CHEBI:29105"/>
    </cofactor>
</comment>
<name>A0A975ALD5_9GAMM</name>
<dbReference type="PANTHER" id="PTHR13062">
    <property type="entry name" value="COLLAGENASE"/>
    <property type="match status" value="1"/>
</dbReference>
<dbReference type="GO" id="GO:0005576">
    <property type="term" value="C:extracellular region"/>
    <property type="evidence" value="ECO:0007669"/>
    <property type="project" value="UniProtKB-SubCell"/>
</dbReference>
<keyword evidence="7" id="KW-0378">Hydrolase</keyword>
<evidence type="ECO:0000256" key="3">
    <source>
        <dbReference type="ARBA" id="ARBA00022525"/>
    </source>
</evidence>
<sequence>MKGKLLLLFCGTFWLTACSHQGLTHQHLTAPDQHQIKLAPDSQLYSRTNFQQATAALADTLAPEKLLTYLRAYSYFGNPEQLTAADYRQLAAALQKLSHSRLFRDSPGSQEQLAVVSYRFFADKERGDDLAPLLPILINQLRQVAQQESSLAGDYALWETLRAFGLLLNEARKQPDSSLAKVLLQAKVDQALLDFAASTESLRQGEDWPLMNAYWALGQYRLLLPSDPEGKATTEELQLDAAVAQIATADVAKRGDAARDAYTLGYHVNRFGGRQACLDNASLCRIPDQQTVLPQRHNCSPRLYVLAQELSQEEFELSCQRLISQEGDFHDLLTTAHSPTANDGNDSLQVVAFKNWSQYNAYGQLLFDISTDNGGMYIEGTPSKPGNQASFFAFRQWWIAPEFAVWNLNHEYVHYLDGRYVKYGDFGHFPDKLVWWSEGLAEYISKGADNAEAETLASDMANKAPSLAEIFATRYSDGLERTYKWSYLAIRFLAEQQPQALVQLSQWLKRDYFGGYEELLAQIATEQQEAFTLWLGALRPQTEEEAPVSYPRKQNRYAYRDYLRPAHLIQDEQHFHY</sequence>
<gene>
    <name evidence="11" type="ORF">JYB88_00155</name>
</gene>